<keyword evidence="5" id="KW-0964">Secreted</keyword>
<dbReference type="AlphaFoldDB" id="A0A4R1Z0K0"/>
<evidence type="ECO:0000256" key="1">
    <source>
        <dbReference type="ARBA" id="ARBA00004365"/>
    </source>
</evidence>
<keyword evidence="10" id="KW-1185">Reference proteome</keyword>
<feature type="domain" description="Flagellar basal-body/hook protein C-terminal" evidence="7">
    <location>
        <begin position="449"/>
        <end position="484"/>
    </location>
</feature>
<dbReference type="OrthoDB" id="7181295at2"/>
<name>A0A4R1Z0K0_9RHOB</name>
<dbReference type="GO" id="GO:0005576">
    <property type="term" value="C:extracellular region"/>
    <property type="evidence" value="ECO:0007669"/>
    <property type="project" value="UniProtKB-SubCell"/>
</dbReference>
<dbReference type="Pfam" id="PF06429">
    <property type="entry name" value="Flg_bbr_C"/>
    <property type="match status" value="1"/>
</dbReference>
<dbReference type="GO" id="GO:0044780">
    <property type="term" value="P:bacterial-type flagellum assembly"/>
    <property type="evidence" value="ECO:0007669"/>
    <property type="project" value="InterPro"/>
</dbReference>
<dbReference type="Pfam" id="PF22638">
    <property type="entry name" value="FlgK_D1"/>
    <property type="match status" value="1"/>
</dbReference>
<evidence type="ECO:0000259" key="8">
    <source>
        <dbReference type="Pfam" id="PF22638"/>
    </source>
</evidence>
<comment type="subcellular location">
    <subcellularLocation>
        <location evidence="1">Bacterial flagellum</location>
    </subcellularLocation>
    <subcellularLocation>
        <location evidence="2">Secreted</location>
    </subcellularLocation>
</comment>
<protein>
    <recommendedName>
        <fullName evidence="4">Flagellar hook-associated protein 1</fullName>
    </recommendedName>
</protein>
<evidence type="ECO:0000256" key="3">
    <source>
        <dbReference type="ARBA" id="ARBA00009677"/>
    </source>
</evidence>
<feature type="domain" description="Flagellar hook-associated protein FlgK helical" evidence="8">
    <location>
        <begin position="85"/>
        <end position="308"/>
    </location>
</feature>
<dbReference type="PANTHER" id="PTHR30033:SF1">
    <property type="entry name" value="FLAGELLAR HOOK-ASSOCIATED PROTEIN 1"/>
    <property type="match status" value="1"/>
</dbReference>
<evidence type="ECO:0000256" key="5">
    <source>
        <dbReference type="ARBA" id="ARBA00022525"/>
    </source>
</evidence>
<organism evidence="9 10">
    <name type="scientific">Rhodovulum steppense</name>
    <dbReference type="NCBI Taxonomy" id="540251"/>
    <lineage>
        <taxon>Bacteria</taxon>
        <taxon>Pseudomonadati</taxon>
        <taxon>Pseudomonadota</taxon>
        <taxon>Alphaproteobacteria</taxon>
        <taxon>Rhodobacterales</taxon>
        <taxon>Paracoccaceae</taxon>
        <taxon>Rhodovulum</taxon>
    </lineage>
</organism>
<dbReference type="EMBL" id="SLVM01000003">
    <property type="protein sequence ID" value="TCM87078.1"/>
    <property type="molecule type" value="Genomic_DNA"/>
</dbReference>
<evidence type="ECO:0000256" key="6">
    <source>
        <dbReference type="ARBA" id="ARBA00023143"/>
    </source>
</evidence>
<dbReference type="RefSeq" id="WP_132693583.1">
    <property type="nucleotide sequence ID" value="NZ_SLVM01000003.1"/>
</dbReference>
<reference evidence="9 10" key="1">
    <citation type="submission" date="2019-03" db="EMBL/GenBank/DDBJ databases">
        <title>Genomic Encyclopedia of Type Strains, Phase IV (KMG-IV): sequencing the most valuable type-strain genomes for metagenomic binning, comparative biology and taxonomic classification.</title>
        <authorList>
            <person name="Goeker M."/>
        </authorList>
    </citation>
    <scope>NUCLEOTIDE SEQUENCE [LARGE SCALE GENOMIC DNA]</scope>
    <source>
        <strain evidence="9 10">DSM 21153</strain>
    </source>
</reference>
<comment type="caution">
    <text evidence="9">The sequence shown here is derived from an EMBL/GenBank/DDBJ whole genome shotgun (WGS) entry which is preliminary data.</text>
</comment>
<evidence type="ECO:0000256" key="2">
    <source>
        <dbReference type="ARBA" id="ARBA00004613"/>
    </source>
</evidence>
<evidence type="ECO:0000313" key="10">
    <source>
        <dbReference type="Proteomes" id="UP000295277"/>
    </source>
</evidence>
<dbReference type="NCBIfam" id="TIGR02492">
    <property type="entry name" value="flgK_ends"/>
    <property type="match status" value="1"/>
</dbReference>
<keyword evidence="9" id="KW-0282">Flagellum</keyword>
<evidence type="ECO:0000313" key="9">
    <source>
        <dbReference type="EMBL" id="TCM87078.1"/>
    </source>
</evidence>
<gene>
    <name evidence="9" type="ORF">EV216_103156</name>
</gene>
<accession>A0A4R1Z0K0</accession>
<proteinExistence type="inferred from homology"/>
<dbReference type="InterPro" id="IPR053927">
    <property type="entry name" value="FlgK_helical"/>
</dbReference>
<dbReference type="PANTHER" id="PTHR30033">
    <property type="entry name" value="FLAGELLAR HOOK-ASSOCIATED PROTEIN 1"/>
    <property type="match status" value="1"/>
</dbReference>
<evidence type="ECO:0000256" key="4">
    <source>
        <dbReference type="ARBA" id="ARBA00016244"/>
    </source>
</evidence>
<keyword evidence="9" id="KW-0966">Cell projection</keyword>
<dbReference type="InterPro" id="IPR010930">
    <property type="entry name" value="Flg_bb/hook_C_dom"/>
</dbReference>
<dbReference type="GO" id="GO:0009424">
    <property type="term" value="C:bacterial-type flagellum hook"/>
    <property type="evidence" value="ECO:0007669"/>
    <property type="project" value="InterPro"/>
</dbReference>
<keyword evidence="6" id="KW-0975">Bacterial flagellum</keyword>
<dbReference type="Proteomes" id="UP000295277">
    <property type="component" value="Unassembled WGS sequence"/>
</dbReference>
<dbReference type="GO" id="GO:0005198">
    <property type="term" value="F:structural molecule activity"/>
    <property type="evidence" value="ECO:0007669"/>
    <property type="project" value="InterPro"/>
</dbReference>
<comment type="similarity">
    <text evidence="3">Belongs to the flagella basal body rod proteins family.</text>
</comment>
<keyword evidence="9" id="KW-0969">Cilium</keyword>
<dbReference type="SUPFAM" id="SSF64518">
    <property type="entry name" value="Phase 1 flagellin"/>
    <property type="match status" value="1"/>
</dbReference>
<evidence type="ECO:0000259" key="7">
    <source>
        <dbReference type="Pfam" id="PF06429"/>
    </source>
</evidence>
<dbReference type="InterPro" id="IPR002371">
    <property type="entry name" value="FlgK"/>
</dbReference>
<sequence>MSLTGTLSNALSGLNAASRGAQVVSANVSNALTEGYGRRALDTSADPLGGVRIDGVRRDTNLALISDRRLSQADTGGAGVRADALSRIEAALGTPDDPDSIAARIAAMESAFVAAASRPDSSTRLADVLAAAQSVAGTIRSAANDIQAVRMDAETAIAADVLTLNDSLARIAELNSEIGGKYGTRADISALYDQRQVLVDKIAEIVPLRQITRDNGTIALYSTTGAALVDGRPSVFGFDPAGMIVSDMTLDSGALSGLTLNGEPVAASGRFAPMGGGRLGALFEQRDVIAPQAQESLDALARDLIERFQDPALDATLAPGAAGLFTNGANAPFDPAALPPQELGLSERIAVNTLVDPDKGGALWRLRAGLGAAAPGDVGDSRQLDAFSGALSAGRPAASGPFAGQVLSAAAFAAETVSRISVQAQRAIENEGFAMARTSALKEAELQGGVDTDAELQKLLRYEQAYAANARVIQTVDQMMRLLMEL</sequence>